<sequence>MIEWIKTVVLFMMIITSMVLTWFLWTYQPEYETLDDPSGSYIEIEDIGESRSLFELIFPREILAHQEDDVDLLLAGNGLYEGILEEIMDTEFHYVTERAGNLAPHPDHRFTGLEVVFQEPLPADIVYDVLDFEDDSLPFSGLDRMRIVENPSRIGSDVVAQFVDMNEETVYETDTDMGLGLLEELIAEGSEEQRLRAERFVFTESENDEFQNVRYLPSDSFLMERVTYETIDLPVQSFRQVLFADPEFVKNYYQDSERRSYTDGNRMLDIVDGEMLLEFRQPESFERTDQVTPSVIDGARQYVNGHSGWTDQYYWNGTNAGNDHEDVSFRLHVNQLPVLSGNVPSEDHFMYRLRRSGSQFTEYTRPLFQLADEPFETEAAVELQGSMQLFNQIEEYETFQLSEVTDIRLGYQMNRHRSFAIFEPVWYAEVRGRWMELENLTPEPSGGMTIGLE</sequence>
<name>D6Y1J5_BACIE</name>
<dbReference type="CDD" id="cd15787">
    <property type="entry name" value="YycH_N"/>
    <property type="match status" value="1"/>
</dbReference>
<dbReference type="Proteomes" id="UP000000271">
    <property type="component" value="Chromosome"/>
</dbReference>
<gene>
    <name evidence="3" type="ordered locus">Bsel_3300</name>
</gene>
<keyword evidence="1" id="KW-0472">Membrane</keyword>
<dbReference type="InterPro" id="IPR009996">
    <property type="entry name" value="YycH"/>
</dbReference>
<organism evidence="3 4">
    <name type="scientific">Bacillus selenitireducens (strain ATCC 700615 / DSM 15326 / MLS10)</name>
    <dbReference type="NCBI Taxonomy" id="439292"/>
    <lineage>
        <taxon>Bacteria</taxon>
        <taxon>Bacillati</taxon>
        <taxon>Bacillota</taxon>
        <taxon>Bacilli</taxon>
        <taxon>Bacillales</taxon>
        <taxon>Bacillaceae</taxon>
        <taxon>Salisediminibacterium</taxon>
    </lineage>
</organism>
<evidence type="ECO:0000313" key="3">
    <source>
        <dbReference type="EMBL" id="ADI00782.1"/>
    </source>
</evidence>
<dbReference type="KEGG" id="bse:Bsel_3300"/>
<keyword evidence="1" id="KW-1133">Transmembrane helix</keyword>
<accession>D6Y1J5</accession>
<dbReference type="RefSeq" id="WP_013174186.1">
    <property type="nucleotide sequence ID" value="NC_014219.1"/>
</dbReference>
<dbReference type="EMBL" id="CP001791">
    <property type="protein sequence ID" value="ADI00782.1"/>
    <property type="molecule type" value="Genomic_DNA"/>
</dbReference>
<dbReference type="HOGENOM" id="CLU_037125_2_0_9"/>
<evidence type="ECO:0000256" key="1">
    <source>
        <dbReference type="SAM" id="Phobius"/>
    </source>
</evidence>
<feature type="transmembrane region" description="Helical" evidence="1">
    <location>
        <begin position="7"/>
        <end position="25"/>
    </location>
</feature>
<reference evidence="3" key="1">
    <citation type="submission" date="2009-10" db="EMBL/GenBank/DDBJ databases">
        <title>Complete sequence of Bacillus selenitireducens MLS10.</title>
        <authorList>
            <consortium name="US DOE Joint Genome Institute"/>
            <person name="Lucas S."/>
            <person name="Copeland A."/>
            <person name="Lapidus A."/>
            <person name="Glavina del Rio T."/>
            <person name="Dalin E."/>
            <person name="Tice H."/>
            <person name="Bruce D."/>
            <person name="Goodwin L."/>
            <person name="Pitluck S."/>
            <person name="Sims D."/>
            <person name="Brettin T."/>
            <person name="Detter J.C."/>
            <person name="Han C."/>
            <person name="Larimer F."/>
            <person name="Land M."/>
            <person name="Hauser L."/>
            <person name="Kyrpides N."/>
            <person name="Ovchinnikova G."/>
            <person name="Stolz J."/>
        </authorList>
    </citation>
    <scope>NUCLEOTIDE SEQUENCE [LARGE SCALE GENOMIC DNA]</scope>
    <source>
        <strain evidence="3">MLS10</strain>
    </source>
</reference>
<dbReference type="Gene3D" id="3.10.450.310">
    <property type="match status" value="1"/>
</dbReference>
<dbReference type="AlphaFoldDB" id="D6Y1J5"/>
<dbReference type="Gene3D" id="3.30.310.160">
    <property type="entry name" value="YycH protein, domain 2"/>
    <property type="match status" value="1"/>
</dbReference>
<dbReference type="InterPro" id="IPR042274">
    <property type="entry name" value="YycH/YycI_2"/>
</dbReference>
<dbReference type="Pfam" id="PF07435">
    <property type="entry name" value="YycH"/>
    <property type="match status" value="1"/>
</dbReference>
<evidence type="ECO:0000313" key="4">
    <source>
        <dbReference type="Proteomes" id="UP000000271"/>
    </source>
</evidence>
<keyword evidence="4" id="KW-1185">Reference proteome</keyword>
<proteinExistence type="predicted"/>
<keyword evidence="1" id="KW-0812">Transmembrane</keyword>
<feature type="domain" description="Regulatory protein YycH" evidence="2">
    <location>
        <begin position="4"/>
        <end position="440"/>
    </location>
</feature>
<evidence type="ECO:0000259" key="2">
    <source>
        <dbReference type="Pfam" id="PF07435"/>
    </source>
</evidence>
<dbReference type="OrthoDB" id="2382185at2"/>
<dbReference type="eggNOG" id="COG4863">
    <property type="taxonomic scope" value="Bacteria"/>
</dbReference>
<protein>
    <submittedName>
        <fullName evidence="3">YycH family protein</fullName>
    </submittedName>
</protein>
<dbReference type="STRING" id="439292.Bsel_3300"/>